<dbReference type="EMBL" id="MQWA01000001">
    <property type="protein sequence ID" value="PQJ29916.1"/>
    <property type="molecule type" value="Genomic_DNA"/>
</dbReference>
<dbReference type="OrthoDB" id="9770201at2"/>
<keyword evidence="2" id="KW-0328">Glycosyltransferase</keyword>
<dbReference type="RefSeq" id="WP_105044430.1">
    <property type="nucleotide sequence ID" value="NZ_MQWA01000001.1"/>
</dbReference>
<dbReference type="AlphaFoldDB" id="A0A2S7U4H7"/>
<evidence type="ECO:0000256" key="3">
    <source>
        <dbReference type="ARBA" id="ARBA00022679"/>
    </source>
</evidence>
<dbReference type="PANTHER" id="PTHR43630">
    <property type="entry name" value="POLY-BETA-1,6-N-ACETYL-D-GLUCOSAMINE SYNTHASE"/>
    <property type="match status" value="1"/>
</dbReference>
<gene>
    <name evidence="6" type="ORF">BSZ32_16460</name>
</gene>
<dbReference type="Pfam" id="PF00535">
    <property type="entry name" value="Glycos_transf_2"/>
    <property type="match status" value="1"/>
</dbReference>
<evidence type="ECO:0000259" key="5">
    <source>
        <dbReference type="Pfam" id="PF00535"/>
    </source>
</evidence>
<feature type="domain" description="Glycosyltransferase 2-like" evidence="5">
    <location>
        <begin position="59"/>
        <end position="228"/>
    </location>
</feature>
<evidence type="ECO:0000313" key="7">
    <source>
        <dbReference type="Proteomes" id="UP000239907"/>
    </source>
</evidence>
<dbReference type="Pfam" id="PF03142">
    <property type="entry name" value="Chitin_synth_2"/>
    <property type="match status" value="1"/>
</dbReference>
<protein>
    <recommendedName>
        <fullName evidence="5">Glycosyltransferase 2-like domain-containing protein</fullName>
    </recommendedName>
</protein>
<dbReference type="Proteomes" id="UP000239907">
    <property type="component" value="Unassembled WGS sequence"/>
</dbReference>
<keyword evidence="7" id="KW-1185">Reference proteome</keyword>
<dbReference type="InterPro" id="IPR029044">
    <property type="entry name" value="Nucleotide-diphossugar_trans"/>
</dbReference>
<evidence type="ECO:0000313" key="6">
    <source>
        <dbReference type="EMBL" id="PQJ29916.1"/>
    </source>
</evidence>
<evidence type="ECO:0000256" key="4">
    <source>
        <dbReference type="SAM" id="Phobius"/>
    </source>
</evidence>
<evidence type="ECO:0000256" key="1">
    <source>
        <dbReference type="ARBA" id="ARBA00006739"/>
    </source>
</evidence>
<dbReference type="Gene3D" id="3.90.550.10">
    <property type="entry name" value="Spore Coat Polysaccharide Biosynthesis Protein SpsA, Chain A"/>
    <property type="match status" value="1"/>
</dbReference>
<feature type="transmembrane region" description="Helical" evidence="4">
    <location>
        <begin position="385"/>
        <end position="406"/>
    </location>
</feature>
<accession>A0A2S7U4H7</accession>
<keyword evidence="4" id="KW-0812">Transmembrane</keyword>
<dbReference type="CDD" id="cd06423">
    <property type="entry name" value="CESA_like"/>
    <property type="match status" value="1"/>
</dbReference>
<dbReference type="InterPro" id="IPR001173">
    <property type="entry name" value="Glyco_trans_2-like"/>
</dbReference>
<comment type="caution">
    <text evidence="6">The sequence shown here is derived from an EMBL/GenBank/DDBJ whole genome shotgun (WGS) entry which is preliminary data.</text>
</comment>
<organism evidence="6 7">
    <name type="scientific">Rubritalea profundi</name>
    <dbReference type="NCBI Taxonomy" id="1658618"/>
    <lineage>
        <taxon>Bacteria</taxon>
        <taxon>Pseudomonadati</taxon>
        <taxon>Verrucomicrobiota</taxon>
        <taxon>Verrucomicrobiia</taxon>
        <taxon>Verrucomicrobiales</taxon>
        <taxon>Rubritaleaceae</taxon>
        <taxon>Rubritalea</taxon>
    </lineage>
</organism>
<dbReference type="SUPFAM" id="SSF53448">
    <property type="entry name" value="Nucleotide-diphospho-sugar transferases"/>
    <property type="match status" value="1"/>
</dbReference>
<dbReference type="PANTHER" id="PTHR43630:SF1">
    <property type="entry name" value="POLY-BETA-1,6-N-ACETYL-D-GLUCOSAMINE SYNTHASE"/>
    <property type="match status" value="1"/>
</dbReference>
<keyword evidence="4" id="KW-0472">Membrane</keyword>
<comment type="similarity">
    <text evidence="1">Belongs to the glycosyltransferase 2 family.</text>
</comment>
<proteinExistence type="inferred from homology"/>
<sequence length="471" mass="53257">MITILYICGFSIFVYFIALSMTSLLLVILGALQIHKYNKEITIAEFDHIAQSELSTPVSVIVPAFNEAAIIIGTVENLLKLNYPCHEVIVVDDGSTDETICVLHQRFKLQPLERHGATQIETRPIHAVYESPDYPNLVVISKENGQRADAINAAVNLSRYSLLCVIDADCVIETDGLQHMARPFLLNPSLAVSSGVVRPSNGLVVKNGTIVARGLPKSWLGLNQEVEYARSFQWARNGLNSLHSMLCISGALLLIKKEALEEVGGPWPKAITDDIEFTIRLHGYLFDRRNKRNLKIAFIPDAVCYTEVPEKISQYLPQRNRWQRGTLQAVFRNWRMIFNPRYGTTGLFGMPYFLLFEALAPLVEVAAYTLAVTFLVLGLTTFKEILILMFLAYSVNVFLTLMTIYITEKSNQRSTSWKDYWKEVIAIFTDALGWHQIRVFVSLLATFEYFILRRRDLGAPMERKPTPSASI</sequence>
<dbReference type="GO" id="GO:0016757">
    <property type="term" value="F:glycosyltransferase activity"/>
    <property type="evidence" value="ECO:0007669"/>
    <property type="project" value="UniProtKB-KW"/>
</dbReference>
<evidence type="ECO:0000256" key="2">
    <source>
        <dbReference type="ARBA" id="ARBA00022676"/>
    </source>
</evidence>
<keyword evidence="4" id="KW-1133">Transmembrane helix</keyword>
<feature type="transmembrane region" description="Helical" evidence="4">
    <location>
        <begin position="12"/>
        <end position="32"/>
    </location>
</feature>
<reference evidence="6 7" key="1">
    <citation type="submission" date="2016-12" db="EMBL/GenBank/DDBJ databases">
        <title>Study of bacterial adaptation to deep sea.</title>
        <authorList>
            <person name="Song J."/>
            <person name="Yoshizawa S."/>
            <person name="Kogure K."/>
        </authorList>
    </citation>
    <scope>NUCLEOTIDE SEQUENCE [LARGE SCALE GENOMIC DNA]</scope>
    <source>
        <strain evidence="6 7">SAORIC-165</strain>
    </source>
</reference>
<name>A0A2S7U4H7_9BACT</name>
<keyword evidence="3" id="KW-0808">Transferase</keyword>
<feature type="transmembrane region" description="Helical" evidence="4">
    <location>
        <begin position="352"/>
        <end position="379"/>
    </location>
</feature>